<evidence type="ECO:0000256" key="3">
    <source>
        <dbReference type="ARBA" id="ARBA00022448"/>
    </source>
</evidence>
<dbReference type="AlphaFoldDB" id="A8S2Q8"/>
<comment type="caution">
    <text evidence="8">The sequence shown here is derived from an EMBL/GenBank/DDBJ whole genome shotgun (WGS) entry which is preliminary data.</text>
</comment>
<dbReference type="Gene3D" id="3.40.190.10">
    <property type="entry name" value="Periplasmic binding protein-like II"/>
    <property type="match status" value="1"/>
</dbReference>
<evidence type="ECO:0000313" key="9">
    <source>
        <dbReference type="Proteomes" id="UP000005396"/>
    </source>
</evidence>
<dbReference type="InterPro" id="IPR000914">
    <property type="entry name" value="SBP_5_dom"/>
</dbReference>
<dbReference type="InterPro" id="IPR023765">
    <property type="entry name" value="SBP_5_CS"/>
</dbReference>
<keyword evidence="3" id="KW-0813">Transport</keyword>
<evidence type="ECO:0000256" key="5">
    <source>
        <dbReference type="SAM" id="MobiDB-lite"/>
    </source>
</evidence>
<dbReference type="CDD" id="cd08518">
    <property type="entry name" value="PBP2_NikA_DppA_OppA_like_19"/>
    <property type="match status" value="1"/>
</dbReference>
<reference evidence="8 9" key="1">
    <citation type="submission" date="2007-08" db="EMBL/GenBank/DDBJ databases">
        <authorList>
            <person name="Fulton L."/>
            <person name="Clifton S."/>
            <person name="Fulton B."/>
            <person name="Xu J."/>
            <person name="Minx P."/>
            <person name="Pepin K.H."/>
            <person name="Johnson M."/>
            <person name="Thiruvilangam P."/>
            <person name="Bhonagiri V."/>
            <person name="Nash W.E."/>
            <person name="Mardis E.R."/>
            <person name="Wilson R.K."/>
        </authorList>
    </citation>
    <scope>NUCLEOTIDE SEQUENCE [LARGE SCALE GENOMIC DNA]</scope>
    <source>
        <strain evidence="9">ATCC BAA-613 / DSM 15670 / CCUG 46953 / JCM 12243 / WAL 16351</strain>
    </source>
</reference>
<evidence type="ECO:0000256" key="1">
    <source>
        <dbReference type="ARBA" id="ARBA00004193"/>
    </source>
</evidence>
<evidence type="ECO:0000256" key="6">
    <source>
        <dbReference type="SAM" id="SignalP"/>
    </source>
</evidence>
<sequence length="586" mass="63866">MERKMRRGMRTGMKYAVAAMAAVSMAVTGCAGSGTGNSAKDSGISAAADSAGSSAGNRAGDIAGDSAGNRAENSAGKGAGETGNNGTRDDVVVVMGPTSEPEAGFDPAYGWGAGEHVHEPLIQSTLTVTTADLKIGYDLATSMEVSQDGLTWTVNIRDDVNFTDGEKLTARDVAFTYNTLRDTSSVNDFTMLESAEALDDTTVVFHMKRPYSIWPYTMAIVGIVPEHAYGADYGSHPIGSGRYIMKQWDKGQQVIFEANPDYYGTEPKMKKVTILFMEEDAAYAAVMSGQVDLAYTAASYSDQTLPGYELLSFETVDNRGFNLPAVKSGTVTDGKTVVGNDFTSDVQVRRAVNIGIDRNEMIDHVLNGYGSPAYSVCDKMPWYNESAKTEYDPEKAAELLEEAGWKAGADGIREKDGVRAGFTLMYPASDSVRQALAADTANQLKEVGIEVKIEGVGWDDAYDRAQTEPLMWGWGAHTPMELYNIYHTMKDTGLAEYSPYANDSVDRYMDEALASGNLEDSYELWKKAQWDGTAGVTQDGDIPWIWLVNIDHLYWSRDGLKVAEQKIHPHGHGWSIVNNVDQWSWE</sequence>
<dbReference type="Pfam" id="PF00496">
    <property type="entry name" value="SBP_bac_5"/>
    <property type="match status" value="1"/>
</dbReference>
<dbReference type="HOGENOM" id="CLU_017028_8_5_9"/>
<gene>
    <name evidence="8" type="ORF">CLOBOL_06378</name>
</gene>
<dbReference type="GO" id="GO:0005886">
    <property type="term" value="C:plasma membrane"/>
    <property type="evidence" value="ECO:0007669"/>
    <property type="project" value="UniProtKB-SubCell"/>
</dbReference>
<dbReference type="PaxDb" id="411902-CLOBOL_06378"/>
<comment type="subcellular location">
    <subcellularLocation>
        <location evidence="1">Cell membrane</location>
        <topology evidence="1">Lipid-anchor</topology>
    </subcellularLocation>
</comment>
<organism evidence="8 9">
    <name type="scientific">Enterocloster bolteae (strain ATCC BAA-613 / DSM 15670 / CCUG 46953 / JCM 12243 / WAL 16351)</name>
    <name type="common">Clostridium bolteae</name>
    <dbReference type="NCBI Taxonomy" id="411902"/>
    <lineage>
        <taxon>Bacteria</taxon>
        <taxon>Bacillati</taxon>
        <taxon>Bacillota</taxon>
        <taxon>Clostridia</taxon>
        <taxon>Lachnospirales</taxon>
        <taxon>Lachnospiraceae</taxon>
        <taxon>Enterocloster</taxon>
    </lineage>
</organism>
<dbReference type="SUPFAM" id="SSF53850">
    <property type="entry name" value="Periplasmic binding protein-like II"/>
    <property type="match status" value="1"/>
</dbReference>
<accession>A8S2Q8</accession>
<dbReference type="GO" id="GO:0015833">
    <property type="term" value="P:peptide transport"/>
    <property type="evidence" value="ECO:0007669"/>
    <property type="project" value="TreeGrafter"/>
</dbReference>
<evidence type="ECO:0000313" key="8">
    <source>
        <dbReference type="EMBL" id="EDP13339.1"/>
    </source>
</evidence>
<feature type="signal peptide" evidence="6">
    <location>
        <begin position="1"/>
        <end position="21"/>
    </location>
</feature>
<feature type="domain" description="Solute-binding protein family 5" evidence="7">
    <location>
        <begin position="136"/>
        <end position="490"/>
    </location>
</feature>
<proteinExistence type="inferred from homology"/>
<protein>
    <recommendedName>
        <fullName evidence="7">Solute-binding protein family 5 domain-containing protein</fullName>
    </recommendedName>
</protein>
<dbReference type="GO" id="GO:1904680">
    <property type="term" value="F:peptide transmembrane transporter activity"/>
    <property type="evidence" value="ECO:0007669"/>
    <property type="project" value="TreeGrafter"/>
</dbReference>
<dbReference type="PROSITE" id="PS51257">
    <property type="entry name" value="PROKAR_LIPOPROTEIN"/>
    <property type="match status" value="1"/>
</dbReference>
<evidence type="ECO:0000256" key="4">
    <source>
        <dbReference type="ARBA" id="ARBA00022729"/>
    </source>
</evidence>
<keyword evidence="4 6" id="KW-0732">Signal</keyword>
<dbReference type="PANTHER" id="PTHR30290:SF9">
    <property type="entry name" value="OLIGOPEPTIDE-BINDING PROTEIN APPA"/>
    <property type="match status" value="1"/>
</dbReference>
<evidence type="ECO:0000256" key="2">
    <source>
        <dbReference type="ARBA" id="ARBA00005695"/>
    </source>
</evidence>
<dbReference type="EMBL" id="ABCC02000050">
    <property type="protein sequence ID" value="EDP13339.1"/>
    <property type="molecule type" value="Genomic_DNA"/>
</dbReference>
<reference evidence="8 9" key="2">
    <citation type="submission" date="2007-09" db="EMBL/GenBank/DDBJ databases">
        <title>Draft genome sequence of Clostridium bolteae (ATCC BAA-613).</title>
        <authorList>
            <person name="Sudarsanam P."/>
            <person name="Ley R."/>
            <person name="Guruge J."/>
            <person name="Turnbaugh P.J."/>
            <person name="Mahowald M."/>
            <person name="Liep D."/>
            <person name="Gordon J."/>
        </authorList>
    </citation>
    <scope>NUCLEOTIDE SEQUENCE [LARGE SCALE GENOMIC DNA]</scope>
    <source>
        <strain evidence="9">ATCC BAA-613 / DSM 15670 / CCUG 46953 / JCM 12243 / WAL 16351</strain>
    </source>
</reference>
<dbReference type="PROSITE" id="PS01040">
    <property type="entry name" value="SBP_BACTERIAL_5"/>
    <property type="match status" value="1"/>
</dbReference>
<dbReference type="Gene3D" id="3.10.105.10">
    <property type="entry name" value="Dipeptide-binding Protein, Domain 3"/>
    <property type="match status" value="1"/>
</dbReference>
<feature type="compositionally biased region" description="Low complexity" evidence="5">
    <location>
        <begin position="38"/>
        <end position="61"/>
    </location>
</feature>
<dbReference type="Proteomes" id="UP000005396">
    <property type="component" value="Unassembled WGS sequence"/>
</dbReference>
<evidence type="ECO:0000259" key="7">
    <source>
        <dbReference type="Pfam" id="PF00496"/>
    </source>
</evidence>
<comment type="similarity">
    <text evidence="2">Belongs to the bacterial solute-binding protein 5 family.</text>
</comment>
<dbReference type="PANTHER" id="PTHR30290">
    <property type="entry name" value="PERIPLASMIC BINDING COMPONENT OF ABC TRANSPORTER"/>
    <property type="match status" value="1"/>
</dbReference>
<dbReference type="InterPro" id="IPR039424">
    <property type="entry name" value="SBP_5"/>
</dbReference>
<name>A8S2Q8_ENTBW</name>
<dbReference type="eggNOG" id="COG0747">
    <property type="taxonomic scope" value="Bacteria"/>
</dbReference>
<feature type="chain" id="PRO_5038673613" description="Solute-binding protein family 5 domain-containing protein" evidence="6">
    <location>
        <begin position="22"/>
        <end position="586"/>
    </location>
</feature>
<feature type="region of interest" description="Disordered" evidence="5">
    <location>
        <begin position="33"/>
        <end position="92"/>
    </location>
</feature>